<gene>
    <name evidence="3" type="ORF">CDAR_57971</name>
</gene>
<keyword evidence="1" id="KW-1133">Transmembrane helix</keyword>
<evidence type="ECO:0000313" key="4">
    <source>
        <dbReference type="Proteomes" id="UP001054837"/>
    </source>
</evidence>
<reference evidence="3 4" key="1">
    <citation type="submission" date="2021-06" db="EMBL/GenBank/DDBJ databases">
        <title>Caerostris darwini draft genome.</title>
        <authorList>
            <person name="Kono N."/>
            <person name="Arakawa K."/>
        </authorList>
    </citation>
    <scope>NUCLEOTIDE SEQUENCE [LARGE SCALE GENOMIC DNA]</scope>
</reference>
<feature type="chain" id="PRO_5043562574" evidence="2">
    <location>
        <begin position="18"/>
        <end position="108"/>
    </location>
</feature>
<dbReference type="AlphaFoldDB" id="A0AAV4U6W2"/>
<keyword evidence="4" id="KW-1185">Reference proteome</keyword>
<keyword evidence="1" id="KW-0812">Transmembrane</keyword>
<keyword evidence="1" id="KW-0472">Membrane</keyword>
<accession>A0AAV4U6W2</accession>
<name>A0AAV4U6W2_9ARAC</name>
<dbReference type="Proteomes" id="UP001054837">
    <property type="component" value="Unassembled WGS sequence"/>
</dbReference>
<proteinExistence type="predicted"/>
<comment type="caution">
    <text evidence="3">The sequence shown here is derived from an EMBL/GenBank/DDBJ whole genome shotgun (WGS) entry which is preliminary data.</text>
</comment>
<feature type="signal peptide" evidence="2">
    <location>
        <begin position="1"/>
        <end position="17"/>
    </location>
</feature>
<dbReference type="EMBL" id="BPLQ01010785">
    <property type="protein sequence ID" value="GIY53532.1"/>
    <property type="molecule type" value="Genomic_DNA"/>
</dbReference>
<evidence type="ECO:0000256" key="2">
    <source>
        <dbReference type="SAM" id="SignalP"/>
    </source>
</evidence>
<feature type="transmembrane region" description="Helical" evidence="1">
    <location>
        <begin position="45"/>
        <end position="66"/>
    </location>
</feature>
<protein>
    <submittedName>
        <fullName evidence="3">Uncharacterized protein</fullName>
    </submittedName>
</protein>
<sequence>MFQGIVVLITISLLTLGQELNEKLAFHIAEKHQHDFAFTLHHPELLWLWGVGMLPLLVLSFAFWLVMMAPRLITCHNSVQEIFGQHDIGADAARTIPCEVTPDCAKPF</sequence>
<keyword evidence="2" id="KW-0732">Signal</keyword>
<evidence type="ECO:0000256" key="1">
    <source>
        <dbReference type="SAM" id="Phobius"/>
    </source>
</evidence>
<organism evidence="3 4">
    <name type="scientific">Caerostris darwini</name>
    <dbReference type="NCBI Taxonomy" id="1538125"/>
    <lineage>
        <taxon>Eukaryota</taxon>
        <taxon>Metazoa</taxon>
        <taxon>Ecdysozoa</taxon>
        <taxon>Arthropoda</taxon>
        <taxon>Chelicerata</taxon>
        <taxon>Arachnida</taxon>
        <taxon>Araneae</taxon>
        <taxon>Araneomorphae</taxon>
        <taxon>Entelegynae</taxon>
        <taxon>Araneoidea</taxon>
        <taxon>Araneidae</taxon>
        <taxon>Caerostris</taxon>
    </lineage>
</organism>
<evidence type="ECO:0000313" key="3">
    <source>
        <dbReference type="EMBL" id="GIY53532.1"/>
    </source>
</evidence>